<protein>
    <recommendedName>
        <fullName evidence="2">Nitrate/nitrite sensing protein domain-containing protein</fullName>
    </recommendedName>
</protein>
<keyword evidence="4" id="KW-1185">Reference proteome</keyword>
<keyword evidence="1" id="KW-1133">Transmembrane helix</keyword>
<reference evidence="3 4" key="1">
    <citation type="submission" date="2018-03" db="EMBL/GenBank/DDBJ databases">
        <title>The draft genome of Zobellella sp. 59N8.</title>
        <authorList>
            <person name="Liu L."/>
            <person name="Li L."/>
            <person name="Zhang X."/>
            <person name="Liang L."/>
            <person name="Wang T."/>
        </authorList>
    </citation>
    <scope>NUCLEOTIDE SEQUENCE [LARGE SCALE GENOMIC DNA]</scope>
    <source>
        <strain evidence="3 4">59N8</strain>
    </source>
</reference>
<name>A0A2P7R7Y2_9GAMM</name>
<accession>A0A2P7R7Y2</accession>
<dbReference type="RefSeq" id="WP_106728951.1">
    <property type="nucleotide sequence ID" value="NZ_PXYG01000002.1"/>
</dbReference>
<proteinExistence type="predicted"/>
<comment type="caution">
    <text evidence="3">The sequence shown here is derived from an EMBL/GenBank/DDBJ whole genome shotgun (WGS) entry which is preliminary data.</text>
</comment>
<keyword evidence="1" id="KW-0472">Membrane</keyword>
<organism evidence="3 4">
    <name type="scientific">Zobellella endophytica</name>
    <dbReference type="NCBI Taxonomy" id="2116700"/>
    <lineage>
        <taxon>Bacteria</taxon>
        <taxon>Pseudomonadati</taxon>
        <taxon>Pseudomonadota</taxon>
        <taxon>Gammaproteobacteria</taxon>
        <taxon>Aeromonadales</taxon>
        <taxon>Aeromonadaceae</taxon>
        <taxon>Zobellella</taxon>
    </lineage>
</organism>
<sequence length="307" mass="32850">MSEAEMNSMIIGVLAAVLLGGLLWGWYRRRWLAGLRPQRARAGLDCAGELVALVAEVQQHRGMSGAWLAGDQGFAGRLPAKQQAVARGFQALLAHGEREQRERYCCFGRDQVTVLQRQWQGLVQGLAASTPEQNFQAHCRLVSVLLEWLAAVAEARIEQPQVLAGAGDSERNFGHRLPALAECLGQARALGSSVAARRYCPPVARVRLLFLTGRAESLLVQALAAGGQGAEVNAARQAVHVFISALRDRLLPADAAGMSAVDCFNLGTAAVDAVFRWLEQERLRLDGALGQAATGIPAWTATAPGAS</sequence>
<evidence type="ECO:0000313" key="4">
    <source>
        <dbReference type="Proteomes" id="UP000240243"/>
    </source>
</evidence>
<feature type="domain" description="Nitrate/nitrite sensing protein" evidence="2">
    <location>
        <begin position="52"/>
        <end position="280"/>
    </location>
</feature>
<dbReference type="AlphaFoldDB" id="A0A2P7R7Y2"/>
<gene>
    <name evidence="3" type="ORF">C7H85_06765</name>
</gene>
<keyword evidence="1" id="KW-0812">Transmembrane</keyword>
<dbReference type="InterPro" id="IPR013587">
    <property type="entry name" value="Nitrate/nitrite_sensing"/>
</dbReference>
<dbReference type="OrthoDB" id="9180266at2"/>
<evidence type="ECO:0000313" key="3">
    <source>
        <dbReference type="EMBL" id="PSJ46334.1"/>
    </source>
</evidence>
<evidence type="ECO:0000259" key="2">
    <source>
        <dbReference type="Pfam" id="PF08376"/>
    </source>
</evidence>
<evidence type="ECO:0000256" key="1">
    <source>
        <dbReference type="SAM" id="Phobius"/>
    </source>
</evidence>
<dbReference type="EMBL" id="PXYG01000002">
    <property type="protein sequence ID" value="PSJ46334.1"/>
    <property type="molecule type" value="Genomic_DNA"/>
</dbReference>
<dbReference type="Proteomes" id="UP000240243">
    <property type="component" value="Unassembled WGS sequence"/>
</dbReference>
<feature type="transmembrane region" description="Helical" evidence="1">
    <location>
        <begin position="6"/>
        <end position="27"/>
    </location>
</feature>
<dbReference type="Pfam" id="PF08376">
    <property type="entry name" value="NIT"/>
    <property type="match status" value="1"/>
</dbReference>